<dbReference type="GO" id="GO:0006313">
    <property type="term" value="P:DNA transposition"/>
    <property type="evidence" value="ECO:0007669"/>
    <property type="project" value="InterPro"/>
</dbReference>
<dbReference type="InterPro" id="IPR054832">
    <property type="entry name" value="transpos_IS91"/>
</dbReference>
<dbReference type="HOGENOM" id="CLU_038153_1_0_6"/>
<dbReference type="NCBIfam" id="NF033538">
    <property type="entry name" value="transpos_IS91"/>
    <property type="match status" value="1"/>
</dbReference>
<accession>L0DZN2</accession>
<dbReference type="InterPro" id="IPR026889">
    <property type="entry name" value="Zn_Tnp"/>
</dbReference>
<dbReference type="GO" id="GO:0004803">
    <property type="term" value="F:transposase activity"/>
    <property type="evidence" value="ECO:0007669"/>
    <property type="project" value="InterPro"/>
</dbReference>
<dbReference type="GO" id="GO:0003677">
    <property type="term" value="F:DNA binding"/>
    <property type="evidence" value="ECO:0007669"/>
    <property type="project" value="InterPro"/>
</dbReference>
<dbReference type="AlphaFoldDB" id="L0DZN2"/>
<dbReference type="eggNOG" id="COG0517">
    <property type="taxonomic scope" value="Bacteria"/>
</dbReference>
<reference evidence="5" key="2">
    <citation type="submission" date="2015-12" db="EMBL/GenBank/DDBJ databases">
        <authorList>
            <person name="Shamseldin A."/>
            <person name="Moawad H."/>
            <person name="Abd El-Rahim W.M."/>
            <person name="Sadowsky M.J."/>
        </authorList>
    </citation>
    <scope>NUCLEOTIDE SEQUENCE</scope>
    <source>
        <strain evidence="5">DSM 14787</strain>
    </source>
</reference>
<dbReference type="STRING" id="1255043.TVNIR_1652"/>
<dbReference type="EMBL" id="CP003989">
    <property type="protein sequence ID" value="AGA34508.1"/>
    <property type="molecule type" value="Genomic_DNA"/>
</dbReference>
<dbReference type="RefSeq" id="WP_015258446.1">
    <property type="nucleotide sequence ID" value="NC_019902.2"/>
</dbReference>
<sequence length="377" mass="43738">MAEPATLQHALDRFLHEETLDGHRRRVCQHLKACRTEALGGMQVQCEACGWEQPWYHGCRDRHCPQCQTRATRVWAERQQEALLPVRYFHVVFTLPHALNGWVQLHPEVLYRQLFQVTWDTLRRFGQDRRRLGGELGMTAVLHTWGQNLSQHVHLHCLIPGGALQADGHWKPSQGNTLFPVRALSRRFRGAMVAALRRAADDGVLHRVTRPGEIDAVLDRLMATEWVVYAKDCLDHTSTVVDYLARYTHRIAIHNARILDIDAKDVTLRYTDYRDHDRPKVMRLEGEEFVRRFLLHILPKGLMRVRHYGFLANRCRRTKLPRIRSALHVPPPATSDAPEGRSEPTTYPCPRCRVGRVCVITVLRPRPNRTDIPEHRR</sequence>
<feature type="domain" description="Transposase zinc-binding" evidence="3">
    <location>
        <begin position="7"/>
        <end position="95"/>
    </location>
</feature>
<evidence type="ECO:0000259" key="2">
    <source>
        <dbReference type="Pfam" id="PF04986"/>
    </source>
</evidence>
<dbReference type="PANTHER" id="PTHR37023">
    <property type="entry name" value="TRANSPOSASE"/>
    <property type="match status" value="1"/>
</dbReference>
<feature type="domain" description="Transposase IS801/IS1294" evidence="2">
    <location>
        <begin position="137"/>
        <end position="316"/>
    </location>
</feature>
<dbReference type="Pfam" id="PF04986">
    <property type="entry name" value="Y2_Tnp"/>
    <property type="match status" value="1"/>
</dbReference>
<feature type="region of interest" description="Disordered" evidence="1">
    <location>
        <begin position="327"/>
        <end position="346"/>
    </location>
</feature>
<dbReference type="InterPro" id="IPR007069">
    <property type="entry name" value="Transposase_32"/>
</dbReference>
<evidence type="ECO:0000313" key="6">
    <source>
        <dbReference type="Proteomes" id="UP000010809"/>
    </source>
</evidence>
<dbReference type="Pfam" id="PF14319">
    <property type="entry name" value="Zn_Tnp_IS91"/>
    <property type="match status" value="1"/>
</dbReference>
<dbReference type="PANTHER" id="PTHR37023:SF1">
    <property type="entry name" value="ISSOD25 TRANSPOSASE TNPA_ISSOD25"/>
    <property type="match status" value="1"/>
</dbReference>
<evidence type="ECO:0000313" key="4">
    <source>
        <dbReference type="EMBL" id="AGA33318.1"/>
    </source>
</evidence>
<evidence type="ECO:0000256" key="1">
    <source>
        <dbReference type="SAM" id="MobiDB-lite"/>
    </source>
</evidence>
<evidence type="ECO:0000313" key="5">
    <source>
        <dbReference type="EMBL" id="AGA34508.1"/>
    </source>
</evidence>
<gene>
    <name evidence="4" type="ordered locus">TVNIR_1652</name>
    <name evidence="5" type="ordered locus">TVNIR_2870</name>
</gene>
<protein>
    <submittedName>
        <fullName evidence="5">Transposase, IS91 family, putative</fullName>
    </submittedName>
</protein>
<reference evidence="6" key="1">
    <citation type="submission" date="2012-12" db="EMBL/GenBank/DDBJ databases">
        <title>Complete sequence of Thioalkalivibrio nitratireducens.</title>
        <authorList>
            <person name="Tikhonova T.V."/>
            <person name="Pavlov A.R."/>
            <person name="Beletsky A.V."/>
            <person name="Mardanov A.V."/>
            <person name="Sorokin D.Y."/>
            <person name="Ravin N.V."/>
            <person name="Popov V.O."/>
        </authorList>
    </citation>
    <scope>NUCLEOTIDE SEQUENCE [LARGE SCALE GENOMIC DNA]</scope>
    <source>
        <strain evidence="6">DSM 14787 / UNIQEM 213 / ALEN2</strain>
    </source>
</reference>
<keyword evidence="6" id="KW-1185">Reference proteome</keyword>
<dbReference type="KEGG" id="tni:TVNIR_2870"/>
<proteinExistence type="predicted"/>
<name>L0DZN2_THIND</name>
<dbReference type="OrthoDB" id="6979325at2"/>
<dbReference type="EMBL" id="CP003989">
    <property type="protein sequence ID" value="AGA33318.1"/>
    <property type="molecule type" value="Genomic_DNA"/>
</dbReference>
<evidence type="ECO:0000259" key="3">
    <source>
        <dbReference type="Pfam" id="PF14319"/>
    </source>
</evidence>
<dbReference type="KEGG" id="tni:TVNIR_1652"/>
<organism evidence="5 6">
    <name type="scientific">Thioalkalivibrio nitratireducens (strain DSM 14787 / UNIQEM 213 / ALEN2)</name>
    <dbReference type="NCBI Taxonomy" id="1255043"/>
    <lineage>
        <taxon>Bacteria</taxon>
        <taxon>Pseudomonadati</taxon>
        <taxon>Pseudomonadota</taxon>
        <taxon>Gammaproteobacteria</taxon>
        <taxon>Chromatiales</taxon>
        <taxon>Ectothiorhodospiraceae</taxon>
        <taxon>Thioalkalivibrio</taxon>
    </lineage>
</organism>
<dbReference type="Proteomes" id="UP000010809">
    <property type="component" value="Chromosome"/>
</dbReference>
<dbReference type="PATRIC" id="fig|1255043.3.peg.1672"/>